<dbReference type="GO" id="GO:0008234">
    <property type="term" value="F:cysteine-type peptidase activity"/>
    <property type="evidence" value="ECO:0007669"/>
    <property type="project" value="UniProtKB-KW"/>
</dbReference>
<feature type="coiled-coil region" evidence="5">
    <location>
        <begin position="44"/>
        <end position="92"/>
    </location>
</feature>
<evidence type="ECO:0000313" key="10">
    <source>
        <dbReference type="Proteomes" id="UP000198873"/>
    </source>
</evidence>
<accession>A0A1I6RU26</accession>
<organism evidence="9 10">
    <name type="scientific">Streptomyces harbinensis</name>
    <dbReference type="NCBI Taxonomy" id="1176198"/>
    <lineage>
        <taxon>Bacteria</taxon>
        <taxon>Bacillati</taxon>
        <taxon>Actinomycetota</taxon>
        <taxon>Actinomycetes</taxon>
        <taxon>Kitasatosporales</taxon>
        <taxon>Streptomycetaceae</taxon>
        <taxon>Streptomyces</taxon>
    </lineage>
</organism>
<comment type="similarity">
    <text evidence="1">Belongs to the peptidase C40 family.</text>
</comment>
<dbReference type="Gene3D" id="3.90.1720.10">
    <property type="entry name" value="endopeptidase domain like (from Nostoc punctiforme)"/>
    <property type="match status" value="1"/>
</dbReference>
<evidence type="ECO:0000256" key="7">
    <source>
        <dbReference type="SAM" id="SignalP"/>
    </source>
</evidence>
<proteinExistence type="inferred from homology"/>
<feature type="domain" description="NlpC/P60" evidence="8">
    <location>
        <begin position="247"/>
        <end position="361"/>
    </location>
</feature>
<dbReference type="InterPro" id="IPR038765">
    <property type="entry name" value="Papain-like_cys_pep_sf"/>
</dbReference>
<gene>
    <name evidence="9" type="ORF">SAMN05444716_103409</name>
</gene>
<protein>
    <submittedName>
        <fullName evidence="9">Cell wall-associated hydrolase, NlpC family</fullName>
    </submittedName>
</protein>
<keyword evidence="3 9" id="KW-0378">Hydrolase</keyword>
<dbReference type="InterPro" id="IPR000064">
    <property type="entry name" value="NLP_P60_dom"/>
</dbReference>
<evidence type="ECO:0000256" key="3">
    <source>
        <dbReference type="ARBA" id="ARBA00022801"/>
    </source>
</evidence>
<dbReference type="Proteomes" id="UP000198873">
    <property type="component" value="Unassembled WGS sequence"/>
</dbReference>
<name>A0A1I6RU26_9ACTN</name>
<feature type="signal peptide" evidence="7">
    <location>
        <begin position="1"/>
        <end position="38"/>
    </location>
</feature>
<dbReference type="PANTHER" id="PTHR47359:SF3">
    <property type="entry name" value="NLP_P60 DOMAIN-CONTAINING PROTEIN-RELATED"/>
    <property type="match status" value="1"/>
</dbReference>
<keyword evidence="5" id="KW-0175">Coiled coil</keyword>
<dbReference type="EMBL" id="FPAB01000003">
    <property type="protein sequence ID" value="SFS68225.1"/>
    <property type="molecule type" value="Genomic_DNA"/>
</dbReference>
<keyword evidence="10" id="KW-1185">Reference proteome</keyword>
<reference evidence="10" key="1">
    <citation type="submission" date="2016-10" db="EMBL/GenBank/DDBJ databases">
        <authorList>
            <person name="Varghese N."/>
            <person name="Submissions S."/>
        </authorList>
    </citation>
    <scope>NUCLEOTIDE SEQUENCE [LARGE SCALE GENOMIC DNA]</scope>
    <source>
        <strain evidence="10">CGMCC 4.7047</strain>
    </source>
</reference>
<evidence type="ECO:0000256" key="2">
    <source>
        <dbReference type="ARBA" id="ARBA00022670"/>
    </source>
</evidence>
<evidence type="ECO:0000256" key="1">
    <source>
        <dbReference type="ARBA" id="ARBA00007074"/>
    </source>
</evidence>
<feature type="compositionally biased region" description="Low complexity" evidence="6">
    <location>
        <begin position="220"/>
        <end position="245"/>
    </location>
</feature>
<dbReference type="InterPro" id="IPR051794">
    <property type="entry name" value="PG_Endopeptidase_C40"/>
</dbReference>
<evidence type="ECO:0000259" key="8">
    <source>
        <dbReference type="PROSITE" id="PS51935"/>
    </source>
</evidence>
<dbReference type="Pfam" id="PF00877">
    <property type="entry name" value="NLPC_P60"/>
    <property type="match status" value="1"/>
</dbReference>
<feature type="region of interest" description="Disordered" evidence="6">
    <location>
        <begin position="199"/>
        <end position="245"/>
    </location>
</feature>
<dbReference type="Gene3D" id="6.10.250.3150">
    <property type="match status" value="1"/>
</dbReference>
<evidence type="ECO:0000256" key="5">
    <source>
        <dbReference type="SAM" id="Coils"/>
    </source>
</evidence>
<dbReference type="AlphaFoldDB" id="A0A1I6RU26"/>
<dbReference type="PROSITE" id="PS51935">
    <property type="entry name" value="NLPC_P60"/>
    <property type="match status" value="1"/>
</dbReference>
<evidence type="ECO:0000256" key="6">
    <source>
        <dbReference type="SAM" id="MobiDB-lite"/>
    </source>
</evidence>
<feature type="compositionally biased region" description="Basic and acidic residues" evidence="6">
    <location>
        <begin position="199"/>
        <end position="219"/>
    </location>
</feature>
<evidence type="ECO:0000256" key="4">
    <source>
        <dbReference type="ARBA" id="ARBA00022807"/>
    </source>
</evidence>
<dbReference type="PANTHER" id="PTHR47359">
    <property type="entry name" value="PEPTIDOGLYCAN DL-ENDOPEPTIDASE CWLO"/>
    <property type="match status" value="1"/>
</dbReference>
<dbReference type="STRING" id="1176198.SAMN05444716_103409"/>
<evidence type="ECO:0000313" key="9">
    <source>
        <dbReference type="EMBL" id="SFS68225.1"/>
    </source>
</evidence>
<keyword evidence="7" id="KW-0732">Signal</keyword>
<keyword evidence="4" id="KW-0788">Thiol protease</keyword>
<dbReference type="RefSeq" id="WP_019433732.1">
    <property type="nucleotide sequence ID" value="NZ_FPAB01000003.1"/>
</dbReference>
<keyword evidence="2" id="KW-0645">Protease</keyword>
<sequence>MATHRRPSQHGTARAARASVLSAAATAAVALGSAPAVAEPALDRAGAAQRVDELFAEAERAVEEYNGTAERVAELTTEAERYQRRVEAGRQAVNDTRRSLGSAAAAHYRAGGIDPTVALLLSDDPDTYLARAAAVQRVGTRRSGELRELMAAQRTLEQRRAEAGDKLDELAAERDALARAKNTVLRKLATAQAQYDRLTAEEHAERAERAERERAEQERAAAAAVPAPAGPAAGQATPAAAPAPAAGTRGATALQAARGALGSPYAWGAAGPNSFDCSGLTQWAYRQAGVSLPRTSQAQAAAGTPVPLSAAQPGDLVVYRSDASHIGLYAGGGQVIHAPYPGAAVRLEPVGMMPLHSVVRP</sequence>
<dbReference type="GO" id="GO:0006508">
    <property type="term" value="P:proteolysis"/>
    <property type="evidence" value="ECO:0007669"/>
    <property type="project" value="UniProtKB-KW"/>
</dbReference>
<dbReference type="SUPFAM" id="SSF54001">
    <property type="entry name" value="Cysteine proteinases"/>
    <property type="match status" value="1"/>
</dbReference>
<feature type="chain" id="PRO_5039406639" evidence="7">
    <location>
        <begin position="39"/>
        <end position="361"/>
    </location>
</feature>